<dbReference type="HOGENOM" id="CLU_066829_0_0_2"/>
<keyword evidence="3" id="KW-0808">Transferase</keyword>
<organism evidence="3 4">
    <name type="scientific">Halovivax ruber (strain DSM 18193 / JCM 13892 / XH-70)</name>
    <dbReference type="NCBI Taxonomy" id="797302"/>
    <lineage>
        <taxon>Archaea</taxon>
        <taxon>Methanobacteriati</taxon>
        <taxon>Methanobacteriota</taxon>
        <taxon>Stenosarchaea group</taxon>
        <taxon>Halobacteria</taxon>
        <taxon>Halobacteriales</taxon>
        <taxon>Natrialbaceae</taxon>
        <taxon>Halovivax</taxon>
    </lineage>
</organism>
<dbReference type="Gene3D" id="3.40.50.2000">
    <property type="entry name" value="Glycogen Phosphorylase B"/>
    <property type="match status" value="2"/>
</dbReference>
<evidence type="ECO:0000259" key="1">
    <source>
        <dbReference type="Pfam" id="PF00534"/>
    </source>
</evidence>
<evidence type="ECO:0000313" key="3">
    <source>
        <dbReference type="EMBL" id="AGB15263.1"/>
    </source>
</evidence>
<dbReference type="eggNOG" id="arCOG01407">
    <property type="taxonomic scope" value="Archaea"/>
</dbReference>
<dbReference type="OrthoDB" id="193395at2157"/>
<evidence type="ECO:0000259" key="2">
    <source>
        <dbReference type="Pfam" id="PF13439"/>
    </source>
</evidence>
<sequence length="304" mass="33406">MRVLQLTTNAEATYLTNQVAALADRGVESDVLEVPRSGPDGRRVTDYLRFCPTVRAQGLNTYDLVHANFGLTIPAAMAQRRVPVVTSLVGSDLMGRFGGLTKQFARFCDDVIVVSAEMAELLSRDAHVIPYGIDLDKFRPIETERARDVVDWPTDGRHVLFPYHPDRPVKNYPLAERVVERAADRAPFDIELHTVSGVEYDLIPYYMNAADTLLLTSHREGSPSTIKEALACNTPVVSTPVGDVPERVGSLGVSGVGSSVDELAMRLRQTLDAAEEPGGRDAVKPFGLDRMGERILSVYRQTVP</sequence>
<dbReference type="AlphaFoldDB" id="L0I8Y1"/>
<dbReference type="InterPro" id="IPR028098">
    <property type="entry name" value="Glyco_trans_4-like_N"/>
</dbReference>
<dbReference type="PANTHER" id="PTHR12526:SF637">
    <property type="entry name" value="GLYCOSYLTRANSFERASE EPSF-RELATED"/>
    <property type="match status" value="1"/>
</dbReference>
<reference evidence="3" key="1">
    <citation type="submission" date="2011-09" db="EMBL/GenBank/DDBJ databases">
        <title>Complete sequence of Halovivax ruber XH-70.</title>
        <authorList>
            <consortium name="US DOE Joint Genome Institute"/>
            <person name="Lucas S."/>
            <person name="Han J."/>
            <person name="Lapidus A."/>
            <person name="Cheng J.-F."/>
            <person name="Goodwin L."/>
            <person name="Pitluck S."/>
            <person name="Peters L."/>
            <person name="Mikhailova N."/>
            <person name="Davenport K."/>
            <person name="Detter J.C."/>
            <person name="Han C."/>
            <person name="Tapia R."/>
            <person name="Land M."/>
            <person name="Hauser L."/>
            <person name="Kyrpides N."/>
            <person name="Ivanova N."/>
            <person name="Pagani I."/>
            <person name="Sproer C."/>
            <person name="Anderson I."/>
            <person name="Woyke T."/>
        </authorList>
    </citation>
    <scope>NUCLEOTIDE SEQUENCE</scope>
    <source>
        <strain evidence="3">XH-70</strain>
    </source>
</reference>
<dbReference type="RefSeq" id="WP_015299943.1">
    <property type="nucleotide sequence ID" value="NC_019964.1"/>
</dbReference>
<dbReference type="GO" id="GO:0016757">
    <property type="term" value="F:glycosyltransferase activity"/>
    <property type="evidence" value="ECO:0007669"/>
    <property type="project" value="InterPro"/>
</dbReference>
<dbReference type="InterPro" id="IPR001296">
    <property type="entry name" value="Glyco_trans_1"/>
</dbReference>
<dbReference type="EMBL" id="CP003050">
    <property type="protein sequence ID" value="AGB15263.1"/>
    <property type="molecule type" value="Genomic_DNA"/>
</dbReference>
<dbReference type="PANTHER" id="PTHR12526">
    <property type="entry name" value="GLYCOSYLTRANSFERASE"/>
    <property type="match status" value="1"/>
</dbReference>
<dbReference type="Proteomes" id="UP000010846">
    <property type="component" value="Chromosome"/>
</dbReference>
<dbReference type="SUPFAM" id="SSF53756">
    <property type="entry name" value="UDP-Glycosyltransferase/glycogen phosphorylase"/>
    <property type="match status" value="1"/>
</dbReference>
<keyword evidence="4" id="KW-1185">Reference proteome</keyword>
<gene>
    <name evidence="3" type="ordered locus">Halru_0636</name>
</gene>
<proteinExistence type="predicted"/>
<accession>L0I8Y1</accession>
<dbReference type="Pfam" id="PF00534">
    <property type="entry name" value="Glycos_transf_1"/>
    <property type="match status" value="1"/>
</dbReference>
<dbReference type="Pfam" id="PF13439">
    <property type="entry name" value="Glyco_transf_4"/>
    <property type="match status" value="1"/>
</dbReference>
<dbReference type="STRING" id="797302.Halru_0636"/>
<feature type="domain" description="Glycosyltransferase subfamily 4-like N-terminal" evidence="2">
    <location>
        <begin position="13"/>
        <end position="137"/>
    </location>
</feature>
<dbReference type="KEGG" id="hru:Halru_0636"/>
<name>L0I8Y1_HALRX</name>
<dbReference type="GeneID" id="14375943"/>
<feature type="domain" description="Glycosyl transferase family 1" evidence="1">
    <location>
        <begin position="193"/>
        <end position="272"/>
    </location>
</feature>
<protein>
    <submittedName>
        <fullName evidence="3">Glycosyltransferase</fullName>
    </submittedName>
</protein>
<evidence type="ECO:0000313" key="4">
    <source>
        <dbReference type="Proteomes" id="UP000010846"/>
    </source>
</evidence>